<dbReference type="OrthoDB" id="2268444at2"/>
<proteinExistence type="predicted"/>
<dbReference type="InterPro" id="IPR011050">
    <property type="entry name" value="Pectin_lyase_fold/virulence"/>
</dbReference>
<dbReference type="RefSeq" id="WP_154546882.1">
    <property type="nucleotide sequence ID" value="NZ_VUMX01000001.1"/>
</dbReference>
<dbReference type="EMBL" id="VUMX01000001">
    <property type="protein sequence ID" value="MST86228.1"/>
    <property type="molecule type" value="Genomic_DNA"/>
</dbReference>
<accession>A0A6A8M962</accession>
<keyword evidence="2" id="KW-1185">Reference proteome</keyword>
<evidence type="ECO:0000313" key="1">
    <source>
        <dbReference type="EMBL" id="MST86228.1"/>
    </source>
</evidence>
<name>A0A6A8M962_9LACO</name>
<gene>
    <name evidence="1" type="ORF">FYJ62_00825</name>
</gene>
<evidence type="ECO:0000313" key="2">
    <source>
        <dbReference type="Proteomes" id="UP000438120"/>
    </source>
</evidence>
<comment type="caution">
    <text evidence="1">The sequence shown here is derived from an EMBL/GenBank/DDBJ whole genome shotgun (WGS) entry which is preliminary data.</text>
</comment>
<dbReference type="SUPFAM" id="SSF51126">
    <property type="entry name" value="Pectin lyase-like"/>
    <property type="match status" value="1"/>
</dbReference>
<protein>
    <submittedName>
        <fullName evidence="1">Uncharacterized protein</fullName>
    </submittedName>
</protein>
<reference evidence="1 2" key="1">
    <citation type="submission" date="2019-08" db="EMBL/GenBank/DDBJ databases">
        <title>In-depth cultivation of the pig gut microbiome towards novel bacterial diversity and tailored functional studies.</title>
        <authorList>
            <person name="Wylensek D."/>
            <person name="Hitch T.C.A."/>
            <person name="Clavel T."/>
        </authorList>
    </citation>
    <scope>NUCLEOTIDE SEQUENCE [LARGE SCALE GENOMIC DNA]</scope>
    <source>
        <strain evidence="1 2">Bifido-178-WT-2B</strain>
    </source>
</reference>
<dbReference type="AlphaFoldDB" id="A0A6A8M962"/>
<sequence>MTRFVKVGTGGGETTWHRAMLDLRPGDVLLLEPGFYALPQGKMLADVTIKGLGASPEDTRITSFFQVDDASSRIVFENICLIPYKDSNTLDIPEGVDSFVIFRNCVLRGTGNKTTTLAISGKATVELIATKILNGTVSFFKTADFRLEMADSVIDYVSEEFGTLSLEGHGTAIINNSKITGTLNTFDYCNVELDIHNSYVGNLNMGGKTWLNMFKGQTGQDNSYSLYARGDCWLNIMDSVFPTSFCLADRARVLLHGSDVYSLQLKDDSQITVTNTLVRASANFEDRTKGDANRVTFYGNGDYQYFFYMIGKSRFKGRNLTFKPNGAPMLVGDEAKLAANALYSNEQPLEVECANKNNVSILGIKWTLIKK</sequence>
<organism evidence="1 2">
    <name type="scientific">Lactobacillus porci</name>
    <dbReference type="NCBI Taxonomy" id="2012477"/>
    <lineage>
        <taxon>Bacteria</taxon>
        <taxon>Bacillati</taxon>
        <taxon>Bacillota</taxon>
        <taxon>Bacilli</taxon>
        <taxon>Lactobacillales</taxon>
        <taxon>Lactobacillaceae</taxon>
        <taxon>Lactobacillus</taxon>
    </lineage>
</organism>
<dbReference type="Proteomes" id="UP000438120">
    <property type="component" value="Unassembled WGS sequence"/>
</dbReference>